<dbReference type="EMBL" id="KZ819636">
    <property type="protein sequence ID" value="PWN90297.1"/>
    <property type="molecule type" value="Genomic_DNA"/>
</dbReference>
<reference evidence="2 3" key="1">
    <citation type="journal article" date="2018" name="Mol. Biol. Evol.">
        <title>Broad Genomic Sampling Reveals a Smut Pathogenic Ancestry of the Fungal Clade Ustilaginomycotina.</title>
        <authorList>
            <person name="Kijpornyongpan T."/>
            <person name="Mondo S.J."/>
            <person name="Barry K."/>
            <person name="Sandor L."/>
            <person name="Lee J."/>
            <person name="Lipzen A."/>
            <person name="Pangilinan J."/>
            <person name="LaButti K."/>
            <person name="Hainaut M."/>
            <person name="Henrissat B."/>
            <person name="Grigoriev I.V."/>
            <person name="Spatafora J.W."/>
            <person name="Aime M.C."/>
        </authorList>
    </citation>
    <scope>NUCLEOTIDE SEQUENCE [LARGE SCALE GENOMIC DNA]</scope>
    <source>
        <strain evidence="2 3">MCA 4198</strain>
    </source>
</reference>
<dbReference type="InParanoid" id="A0A316YLP3"/>
<dbReference type="AlphaFoldDB" id="A0A316YLP3"/>
<evidence type="ECO:0000256" key="1">
    <source>
        <dbReference type="SAM" id="MobiDB-lite"/>
    </source>
</evidence>
<name>A0A316YLP3_9BASI</name>
<protein>
    <submittedName>
        <fullName evidence="2">Uncharacterized protein</fullName>
    </submittedName>
</protein>
<feature type="region of interest" description="Disordered" evidence="1">
    <location>
        <begin position="1"/>
        <end position="25"/>
    </location>
</feature>
<dbReference type="GeneID" id="37039776"/>
<gene>
    <name evidence="2" type="ORF">FA10DRAFT_109425</name>
</gene>
<proteinExistence type="predicted"/>
<feature type="compositionally biased region" description="Low complexity" evidence="1">
    <location>
        <begin position="16"/>
        <end position="25"/>
    </location>
</feature>
<dbReference type="RefSeq" id="XP_025377495.1">
    <property type="nucleotide sequence ID" value="XM_025517860.1"/>
</dbReference>
<keyword evidence="3" id="KW-1185">Reference proteome</keyword>
<sequence>MKEEIGDQRPSPIRFSPSSSSSSSSSSLVRLMRVGAILPFRPLLGLTLLLRLLFSYTSFGLTRCRARADESRRRACGQQIGRSALSTDEEDRGKTLRTDGCALRPRPTEVGVVLSPNHSSTNLSSANCQSHCCDLCRCSPEDL</sequence>
<evidence type="ECO:0000313" key="2">
    <source>
        <dbReference type="EMBL" id="PWN90297.1"/>
    </source>
</evidence>
<accession>A0A316YLP3</accession>
<organism evidence="2 3">
    <name type="scientific">Acaromyces ingoldii</name>
    <dbReference type="NCBI Taxonomy" id="215250"/>
    <lineage>
        <taxon>Eukaryota</taxon>
        <taxon>Fungi</taxon>
        <taxon>Dikarya</taxon>
        <taxon>Basidiomycota</taxon>
        <taxon>Ustilaginomycotina</taxon>
        <taxon>Exobasidiomycetes</taxon>
        <taxon>Exobasidiales</taxon>
        <taxon>Cryptobasidiaceae</taxon>
        <taxon>Acaromyces</taxon>
    </lineage>
</organism>
<evidence type="ECO:0000313" key="3">
    <source>
        <dbReference type="Proteomes" id="UP000245768"/>
    </source>
</evidence>
<dbReference type="Proteomes" id="UP000245768">
    <property type="component" value="Unassembled WGS sequence"/>
</dbReference>